<dbReference type="Gene3D" id="3.40.50.200">
    <property type="entry name" value="Peptidase S8/S53 domain"/>
    <property type="match status" value="1"/>
</dbReference>
<evidence type="ECO:0000259" key="8">
    <source>
        <dbReference type="Pfam" id="PF00082"/>
    </source>
</evidence>
<dbReference type="PRINTS" id="PR00723">
    <property type="entry name" value="SUBTILISIN"/>
</dbReference>
<dbReference type="Pfam" id="PF05922">
    <property type="entry name" value="Inhibitor_I9"/>
    <property type="match status" value="1"/>
</dbReference>
<feature type="domain" description="Peptidase S8/S53" evidence="8">
    <location>
        <begin position="206"/>
        <end position="445"/>
    </location>
</feature>
<dbReference type="PROSITE" id="PS00136">
    <property type="entry name" value="SUBTILASE_ASP"/>
    <property type="match status" value="1"/>
</dbReference>
<evidence type="ECO:0000256" key="3">
    <source>
        <dbReference type="ARBA" id="ARBA00022801"/>
    </source>
</evidence>
<evidence type="ECO:0000256" key="6">
    <source>
        <dbReference type="RuleBase" id="RU003355"/>
    </source>
</evidence>
<dbReference type="InterPro" id="IPR015500">
    <property type="entry name" value="Peptidase_S8_subtilisin-rel"/>
</dbReference>
<dbReference type="EMBL" id="JABELV010000009">
    <property type="protein sequence ID" value="KAG7571299.1"/>
    <property type="molecule type" value="Genomic_DNA"/>
</dbReference>
<feature type="active site" description="Charge relay system" evidence="5">
    <location>
        <position position="214"/>
    </location>
</feature>
<dbReference type="Pfam" id="PF00082">
    <property type="entry name" value="Peptidase_S8"/>
    <property type="match status" value="1"/>
</dbReference>
<dbReference type="InterPro" id="IPR036852">
    <property type="entry name" value="Peptidase_S8/S53_dom_sf"/>
</dbReference>
<feature type="active site" description="Charge relay system" evidence="5">
    <location>
        <position position="415"/>
    </location>
</feature>
<dbReference type="GO" id="GO:0005615">
    <property type="term" value="C:extracellular space"/>
    <property type="evidence" value="ECO:0007669"/>
    <property type="project" value="TreeGrafter"/>
</dbReference>
<keyword evidence="11" id="KW-1185">Reference proteome</keyword>
<dbReference type="AlphaFoldDB" id="A0A8K0NVF5"/>
<sequence length="563" mass="59072">MKPSSILSIPALIALLPAIAALPTTTPHLAPLSSQGEIIPDKYIVVLKKGVEFGSIQAHLDVVQQAHSESLLSSLDGITKIFQPTTHSQHGFYGYAGQFSQATLDLIRSSPEVEYVEHDQVVRLDFGTESFESQPRGHVENNLESLAQVTRAEEDLMIASDGYNITHQRSAPWGLSRISHRPHLTLSTLMRYDYSTASLSTSHDPQGVDVYVVDTGINVAHVEFQGRAKWGKTIPSGSKDYDGNGHGSHCAGTIGSRAYGVDKGVNLWAVKVLSDQGSGTLSDVVSGISWAAEHAEQRAKAAEAELAATGKTAYKGAVISMSLGGGKSAATDDAVDAATQVALVAVAAGNDNKDACDYSPARAKKAITVGASTLGDERAYFSNLGKCVDIFAPGLNILSVWTNGNMTSNTISGTSMATPHIAGLGAYLLSVYGTETLPYMTARELAKLDKIAGSTLSESALIETILAQTPAASIQSVASSSSSSVYSVVYSAMPRLAQALFPAPATQLESVAPIDKVITTIKPNQLKGLLISLSSKGLLSGVGEGSPNLLAFNNATSVPSKKN</sequence>
<feature type="signal peptide" evidence="7">
    <location>
        <begin position="1"/>
        <end position="21"/>
    </location>
</feature>
<dbReference type="SUPFAM" id="SSF52743">
    <property type="entry name" value="Subtilisin-like"/>
    <property type="match status" value="1"/>
</dbReference>
<feature type="domain" description="Inhibitor I9" evidence="9">
    <location>
        <begin position="42"/>
        <end position="124"/>
    </location>
</feature>
<evidence type="ECO:0000256" key="4">
    <source>
        <dbReference type="ARBA" id="ARBA00022825"/>
    </source>
</evidence>
<name>A0A8K0NVF5_9TREE</name>
<proteinExistence type="inferred from homology"/>
<dbReference type="PANTHER" id="PTHR43806:SF11">
    <property type="entry name" value="CEREVISIN-RELATED"/>
    <property type="match status" value="1"/>
</dbReference>
<evidence type="ECO:0000313" key="11">
    <source>
        <dbReference type="Proteomes" id="UP000812966"/>
    </source>
</evidence>
<dbReference type="PROSITE" id="PS51892">
    <property type="entry name" value="SUBTILASE"/>
    <property type="match status" value="1"/>
</dbReference>
<evidence type="ECO:0000256" key="5">
    <source>
        <dbReference type="PROSITE-ProRule" id="PRU01240"/>
    </source>
</evidence>
<dbReference type="Gene3D" id="3.30.70.80">
    <property type="entry name" value="Peptidase S8 propeptide/proteinase inhibitor I9"/>
    <property type="match status" value="1"/>
</dbReference>
<keyword evidence="3 5" id="KW-0378">Hydrolase</keyword>
<dbReference type="PANTHER" id="PTHR43806">
    <property type="entry name" value="PEPTIDASE S8"/>
    <property type="match status" value="1"/>
</dbReference>
<keyword evidence="7" id="KW-0732">Signal</keyword>
<dbReference type="InterPro" id="IPR037045">
    <property type="entry name" value="S8pro/Inhibitor_I9_sf"/>
</dbReference>
<evidence type="ECO:0000256" key="7">
    <source>
        <dbReference type="SAM" id="SignalP"/>
    </source>
</evidence>
<dbReference type="InterPro" id="IPR034193">
    <property type="entry name" value="PCSK9_ProteinaseK-like"/>
</dbReference>
<dbReference type="InterPro" id="IPR023828">
    <property type="entry name" value="Peptidase_S8_Ser-AS"/>
</dbReference>
<dbReference type="PROSITE" id="PS00137">
    <property type="entry name" value="SUBTILASE_HIS"/>
    <property type="match status" value="1"/>
</dbReference>
<protein>
    <submittedName>
        <fullName evidence="10">Uncharacterized protein</fullName>
    </submittedName>
</protein>
<dbReference type="OrthoDB" id="206201at2759"/>
<dbReference type="CDD" id="cd04077">
    <property type="entry name" value="Peptidases_S8_PCSK9_ProteinaseK_like"/>
    <property type="match status" value="1"/>
</dbReference>
<evidence type="ECO:0000259" key="9">
    <source>
        <dbReference type="Pfam" id="PF05922"/>
    </source>
</evidence>
<keyword evidence="4 5" id="KW-0720">Serine protease</keyword>
<dbReference type="InterPro" id="IPR050131">
    <property type="entry name" value="Peptidase_S8_subtilisin-like"/>
</dbReference>
<evidence type="ECO:0000313" key="10">
    <source>
        <dbReference type="EMBL" id="KAG7571299.1"/>
    </source>
</evidence>
<gene>
    <name evidence="10" type="ORF">FFLO_00811</name>
</gene>
<evidence type="ECO:0000256" key="2">
    <source>
        <dbReference type="ARBA" id="ARBA00022670"/>
    </source>
</evidence>
<dbReference type="InterPro" id="IPR000209">
    <property type="entry name" value="Peptidase_S8/S53_dom"/>
</dbReference>
<evidence type="ECO:0000256" key="1">
    <source>
        <dbReference type="ARBA" id="ARBA00011073"/>
    </source>
</evidence>
<feature type="active site" description="Charge relay system" evidence="5">
    <location>
        <position position="246"/>
    </location>
</feature>
<reference evidence="10" key="1">
    <citation type="submission" date="2020-04" db="EMBL/GenBank/DDBJ databases">
        <title>Analysis of mating type loci in Filobasidium floriforme.</title>
        <authorList>
            <person name="Nowrousian M."/>
        </authorList>
    </citation>
    <scope>NUCLEOTIDE SEQUENCE</scope>
    <source>
        <strain evidence="10">CBS 6242</strain>
    </source>
</reference>
<comment type="caution">
    <text evidence="10">The sequence shown here is derived from an EMBL/GenBank/DDBJ whole genome shotgun (WGS) entry which is preliminary data.</text>
</comment>
<dbReference type="InterPro" id="IPR023827">
    <property type="entry name" value="Peptidase_S8_Asp-AS"/>
</dbReference>
<dbReference type="InterPro" id="IPR010259">
    <property type="entry name" value="S8pro/Inhibitor_I9"/>
</dbReference>
<dbReference type="PROSITE" id="PS00138">
    <property type="entry name" value="SUBTILASE_SER"/>
    <property type="match status" value="1"/>
</dbReference>
<accession>A0A8K0NVF5</accession>
<organism evidence="10 11">
    <name type="scientific">Filobasidium floriforme</name>
    <dbReference type="NCBI Taxonomy" id="5210"/>
    <lineage>
        <taxon>Eukaryota</taxon>
        <taxon>Fungi</taxon>
        <taxon>Dikarya</taxon>
        <taxon>Basidiomycota</taxon>
        <taxon>Agaricomycotina</taxon>
        <taxon>Tremellomycetes</taxon>
        <taxon>Filobasidiales</taxon>
        <taxon>Filobasidiaceae</taxon>
        <taxon>Filobasidium</taxon>
    </lineage>
</organism>
<dbReference type="FunFam" id="3.40.50.200:FF:000007">
    <property type="entry name" value="Subtilisin-like serine protease"/>
    <property type="match status" value="1"/>
</dbReference>
<dbReference type="GO" id="GO:0004252">
    <property type="term" value="F:serine-type endopeptidase activity"/>
    <property type="evidence" value="ECO:0007669"/>
    <property type="project" value="UniProtKB-UniRule"/>
</dbReference>
<comment type="similarity">
    <text evidence="1 5 6">Belongs to the peptidase S8 family.</text>
</comment>
<feature type="chain" id="PRO_5035482126" evidence="7">
    <location>
        <begin position="22"/>
        <end position="563"/>
    </location>
</feature>
<keyword evidence="2 5" id="KW-0645">Protease</keyword>
<dbReference type="GO" id="GO:0006508">
    <property type="term" value="P:proteolysis"/>
    <property type="evidence" value="ECO:0007669"/>
    <property type="project" value="UniProtKB-KW"/>
</dbReference>
<dbReference type="InterPro" id="IPR022398">
    <property type="entry name" value="Peptidase_S8_His-AS"/>
</dbReference>
<dbReference type="Proteomes" id="UP000812966">
    <property type="component" value="Unassembled WGS sequence"/>
</dbReference>